<dbReference type="Proteomes" id="UP001470230">
    <property type="component" value="Unassembled WGS sequence"/>
</dbReference>
<keyword evidence="2" id="KW-0812">Transmembrane</keyword>
<feature type="transmembrane region" description="Helical" evidence="2">
    <location>
        <begin position="398"/>
        <end position="421"/>
    </location>
</feature>
<reference evidence="3 4" key="1">
    <citation type="submission" date="2024-04" db="EMBL/GenBank/DDBJ databases">
        <title>Tritrichomonas musculus Genome.</title>
        <authorList>
            <person name="Alves-Ferreira E."/>
            <person name="Grigg M."/>
            <person name="Lorenzi H."/>
            <person name="Galac M."/>
        </authorList>
    </citation>
    <scope>NUCLEOTIDE SEQUENCE [LARGE SCALE GENOMIC DNA]</scope>
    <source>
        <strain evidence="3 4">EAF2021</strain>
    </source>
</reference>
<keyword evidence="2" id="KW-0472">Membrane</keyword>
<feature type="region of interest" description="Disordered" evidence="1">
    <location>
        <begin position="264"/>
        <end position="324"/>
    </location>
</feature>
<organism evidence="3 4">
    <name type="scientific">Tritrichomonas musculus</name>
    <dbReference type="NCBI Taxonomy" id="1915356"/>
    <lineage>
        <taxon>Eukaryota</taxon>
        <taxon>Metamonada</taxon>
        <taxon>Parabasalia</taxon>
        <taxon>Tritrichomonadida</taxon>
        <taxon>Tritrichomonadidae</taxon>
        <taxon>Tritrichomonas</taxon>
    </lineage>
</organism>
<proteinExistence type="predicted"/>
<feature type="compositionally biased region" description="Basic and acidic residues" evidence="1">
    <location>
        <begin position="347"/>
        <end position="373"/>
    </location>
</feature>
<evidence type="ECO:0000313" key="3">
    <source>
        <dbReference type="EMBL" id="KAK8847848.1"/>
    </source>
</evidence>
<protein>
    <recommendedName>
        <fullName evidence="5">Transmembrane protein</fullName>
    </recommendedName>
</protein>
<evidence type="ECO:0000256" key="1">
    <source>
        <dbReference type="SAM" id="MobiDB-lite"/>
    </source>
</evidence>
<evidence type="ECO:0000313" key="4">
    <source>
        <dbReference type="Proteomes" id="UP001470230"/>
    </source>
</evidence>
<gene>
    <name evidence="3" type="ORF">M9Y10_018883</name>
</gene>
<feature type="transmembrane region" description="Helical" evidence="2">
    <location>
        <begin position="554"/>
        <end position="573"/>
    </location>
</feature>
<keyword evidence="4" id="KW-1185">Reference proteome</keyword>
<accession>A0ABR2HIY0</accession>
<feature type="region of interest" description="Disordered" evidence="1">
    <location>
        <begin position="347"/>
        <end position="388"/>
    </location>
</feature>
<comment type="caution">
    <text evidence="3">The sequence shown here is derived from an EMBL/GenBank/DDBJ whole genome shotgun (WGS) entry which is preliminary data.</text>
</comment>
<feature type="compositionally biased region" description="Polar residues" evidence="1">
    <location>
        <begin position="297"/>
        <end position="316"/>
    </location>
</feature>
<name>A0ABR2HIY0_9EUKA</name>
<dbReference type="EMBL" id="JAPFFF010000027">
    <property type="protein sequence ID" value="KAK8847848.1"/>
    <property type="molecule type" value="Genomic_DNA"/>
</dbReference>
<evidence type="ECO:0000256" key="2">
    <source>
        <dbReference type="SAM" id="Phobius"/>
    </source>
</evidence>
<feature type="compositionally biased region" description="Basic residues" evidence="1">
    <location>
        <begin position="374"/>
        <end position="388"/>
    </location>
</feature>
<keyword evidence="2" id="KW-1133">Transmembrane helix</keyword>
<sequence>MSKGLPRKQDGSLDMRFAVNKAYVKSGGSVNGPSLPRKKDGTLDMRFNVNKDHVNNRGSIYGPSLPRKKDGTLDMRFNVNKDYVYNGGSIYGPPFPRKKDGTLDMRFNVNKDYVYNGGSIYGPGGGGHSSFSFGERQSNNYRSSGWNIGQSQNLFSSNLGNYFPSNQFSSNETSYQDPFQSSSSFFQRNNPIPDSGYFSPGEYPLPGNRFIHPENNFNDQFQQNYFEPQNYYFQPQEQPPFAFQPNPFADMTMERGVNFDENFNGYYPTFSEPQQQQEQDDYLPTYTEASSPKKDNNNNSQVLQSKPKPNTNSNSKPFGVSIKRDDYGFSNPPVKMFKYTRIYNNDTEDKEKENKPENKQEELKEDKKNDIKNRKLSKKFQKEKIHRKQMKEKESKSITVYFALIFVFLLFYFFLLSFIPIPNENNHERKCPKYATCDMKREGNQTIVRINYCRSNFLKIEYGKFQVCAPDNEPRLSEYMETLKAASYISKKDGDCLFKFEKIGIEKIIEKFPRADINLLRTDEDFHTIYKNEEFISFYPEYNSICRIYINSTVAMPIQTFLIIIFSIFGIFATKKYFSIQN</sequence>
<evidence type="ECO:0008006" key="5">
    <source>
        <dbReference type="Google" id="ProtNLM"/>
    </source>
</evidence>